<keyword evidence="5" id="KW-0732">Signal</keyword>
<dbReference type="RefSeq" id="WP_099542373.1">
    <property type="nucleotide sequence ID" value="NZ_PEBQ01000212.1"/>
</dbReference>
<keyword evidence="3 4" id="KW-0408">Iron</keyword>
<dbReference type="Gene3D" id="1.10.760.10">
    <property type="entry name" value="Cytochrome c-like domain"/>
    <property type="match status" value="1"/>
</dbReference>
<feature type="signal peptide" evidence="5">
    <location>
        <begin position="1"/>
        <end position="23"/>
    </location>
</feature>
<reference evidence="7 8" key="1">
    <citation type="submission" date="2017-10" db="EMBL/GenBank/DDBJ databases">
        <title>Genomic analysis of the genus Acetobacter.</title>
        <authorList>
            <person name="Kim K.H."/>
            <person name="Chun B.H."/>
            <person name="Son A.R."/>
            <person name="Jeon C.O."/>
        </authorList>
    </citation>
    <scope>NUCLEOTIDE SEQUENCE [LARGE SCALE GENOMIC DNA]</scope>
    <source>
        <strain evidence="7 8">LHT 2458</strain>
    </source>
</reference>
<dbReference type="SUPFAM" id="SSF46626">
    <property type="entry name" value="Cytochrome c"/>
    <property type="match status" value="1"/>
</dbReference>
<feature type="domain" description="Cytochrome c" evidence="6">
    <location>
        <begin position="34"/>
        <end position="114"/>
    </location>
</feature>
<dbReference type="EMBL" id="PEBQ01000212">
    <property type="protein sequence ID" value="PHY92631.1"/>
    <property type="molecule type" value="Genomic_DNA"/>
</dbReference>
<accession>A0A2G4R7T1</accession>
<dbReference type="AlphaFoldDB" id="A0A2G4R7T1"/>
<evidence type="ECO:0000256" key="1">
    <source>
        <dbReference type="ARBA" id="ARBA00022617"/>
    </source>
</evidence>
<evidence type="ECO:0000313" key="8">
    <source>
        <dbReference type="Proteomes" id="UP000228751"/>
    </source>
</evidence>
<dbReference type="Proteomes" id="UP000228751">
    <property type="component" value="Unassembled WGS sequence"/>
</dbReference>
<sequence length="139" mass="15508">MRNLYFYAVFLLFLVLTSTVTWADSSGKITGKTESLSDGADIYKHICQSCHMSYGKGAEGAGARFPALAKNPKLQSGEYVASVVLNGMGTMPWFAVTLNDQQVANVVNYIRTHFDNHYTNAIKPDTVMMMRPHLTEEYE</sequence>
<dbReference type="PANTHER" id="PTHR35008:SF4">
    <property type="entry name" value="BLL4482 PROTEIN"/>
    <property type="match status" value="1"/>
</dbReference>
<feature type="chain" id="PRO_5013585983" evidence="5">
    <location>
        <begin position="24"/>
        <end position="139"/>
    </location>
</feature>
<gene>
    <name evidence="7" type="ORF">CSR02_16075</name>
</gene>
<evidence type="ECO:0000259" key="6">
    <source>
        <dbReference type="PROSITE" id="PS51007"/>
    </source>
</evidence>
<dbReference type="InterPro" id="IPR036909">
    <property type="entry name" value="Cyt_c-like_dom_sf"/>
</dbReference>
<keyword evidence="2 4" id="KW-0479">Metal-binding</keyword>
<evidence type="ECO:0000256" key="3">
    <source>
        <dbReference type="ARBA" id="ARBA00023004"/>
    </source>
</evidence>
<dbReference type="InterPro" id="IPR009056">
    <property type="entry name" value="Cyt_c-like_dom"/>
</dbReference>
<dbReference type="InterPro" id="IPR051459">
    <property type="entry name" value="Cytochrome_c-type_DH"/>
</dbReference>
<protein>
    <submittedName>
        <fullName evidence="7">Alcohol dehydrogenase</fullName>
    </submittedName>
</protein>
<keyword evidence="8" id="KW-1185">Reference proteome</keyword>
<evidence type="ECO:0000256" key="5">
    <source>
        <dbReference type="SAM" id="SignalP"/>
    </source>
</evidence>
<dbReference type="GO" id="GO:0046872">
    <property type="term" value="F:metal ion binding"/>
    <property type="evidence" value="ECO:0007669"/>
    <property type="project" value="UniProtKB-KW"/>
</dbReference>
<dbReference type="PANTHER" id="PTHR35008">
    <property type="entry name" value="BLL4482 PROTEIN-RELATED"/>
    <property type="match status" value="1"/>
</dbReference>
<dbReference type="GO" id="GO:0020037">
    <property type="term" value="F:heme binding"/>
    <property type="evidence" value="ECO:0007669"/>
    <property type="project" value="InterPro"/>
</dbReference>
<organism evidence="7 8">
    <name type="scientific">Acetobacter pomorum</name>
    <dbReference type="NCBI Taxonomy" id="65959"/>
    <lineage>
        <taxon>Bacteria</taxon>
        <taxon>Pseudomonadati</taxon>
        <taxon>Pseudomonadota</taxon>
        <taxon>Alphaproteobacteria</taxon>
        <taxon>Acetobacterales</taxon>
        <taxon>Acetobacteraceae</taxon>
        <taxon>Acetobacter</taxon>
    </lineage>
</organism>
<evidence type="ECO:0000313" key="7">
    <source>
        <dbReference type="EMBL" id="PHY92631.1"/>
    </source>
</evidence>
<keyword evidence="1 4" id="KW-0349">Heme</keyword>
<name>A0A2G4R7T1_9PROT</name>
<dbReference type="OrthoDB" id="5523448at2"/>
<proteinExistence type="predicted"/>
<evidence type="ECO:0000256" key="2">
    <source>
        <dbReference type="ARBA" id="ARBA00022723"/>
    </source>
</evidence>
<dbReference type="GO" id="GO:0009055">
    <property type="term" value="F:electron transfer activity"/>
    <property type="evidence" value="ECO:0007669"/>
    <property type="project" value="InterPro"/>
</dbReference>
<dbReference type="Pfam" id="PF13442">
    <property type="entry name" value="Cytochrome_CBB3"/>
    <property type="match status" value="1"/>
</dbReference>
<evidence type="ECO:0000256" key="4">
    <source>
        <dbReference type="PROSITE-ProRule" id="PRU00433"/>
    </source>
</evidence>
<dbReference type="PROSITE" id="PS51007">
    <property type="entry name" value="CYTC"/>
    <property type="match status" value="1"/>
</dbReference>
<comment type="caution">
    <text evidence="7">The sequence shown here is derived from an EMBL/GenBank/DDBJ whole genome shotgun (WGS) entry which is preliminary data.</text>
</comment>